<dbReference type="SUPFAM" id="SSF52309">
    <property type="entry name" value="N-(deoxy)ribosyltransferase-like"/>
    <property type="match status" value="1"/>
</dbReference>
<dbReference type="Gene3D" id="3.40.50.450">
    <property type="match status" value="1"/>
</dbReference>
<proteinExistence type="predicted"/>
<comment type="caution">
    <text evidence="1">The sequence shown here is derived from an EMBL/GenBank/DDBJ whole genome shotgun (WGS) entry which is preliminary data.</text>
</comment>
<accession>A0A849KAB7</accession>
<protein>
    <submittedName>
        <fullName evidence="1">Uncharacterized protein</fullName>
    </submittedName>
</protein>
<name>A0A849KAB7_9BURK</name>
<dbReference type="Proteomes" id="UP000552954">
    <property type="component" value="Unassembled WGS sequence"/>
</dbReference>
<sequence>MVAYLPEQGSFAERIRRRHPQAVREGLLDAAGWQLEEFGLPLNLMLAVPARIVVGDLGAALAVLRTTLAAPPGP</sequence>
<dbReference type="EMBL" id="JABFCS010000001">
    <property type="protein sequence ID" value="NNU45258.1"/>
    <property type="molecule type" value="Genomic_DNA"/>
</dbReference>
<keyword evidence="2" id="KW-1185">Reference proteome</keyword>
<organism evidence="1 2">
    <name type="scientific">Ramlibacter montanisoli</name>
    <dbReference type="NCBI Taxonomy" id="2732512"/>
    <lineage>
        <taxon>Bacteria</taxon>
        <taxon>Pseudomonadati</taxon>
        <taxon>Pseudomonadota</taxon>
        <taxon>Betaproteobacteria</taxon>
        <taxon>Burkholderiales</taxon>
        <taxon>Comamonadaceae</taxon>
        <taxon>Ramlibacter</taxon>
    </lineage>
</organism>
<reference evidence="1 2" key="2">
    <citation type="submission" date="2020-06" db="EMBL/GenBank/DDBJ databases">
        <title>Ramlibacter rhizophilus sp. nov., isolated from rhizosphere soil of national flower Mugunghwa from South Korea.</title>
        <authorList>
            <person name="Zheng-Fei Y."/>
            <person name="Huan T."/>
        </authorList>
    </citation>
    <scope>NUCLEOTIDE SEQUENCE [LARGE SCALE GENOMIC DNA]</scope>
    <source>
        <strain evidence="1 2">B156</strain>
    </source>
</reference>
<evidence type="ECO:0000313" key="2">
    <source>
        <dbReference type="Proteomes" id="UP000552954"/>
    </source>
</evidence>
<evidence type="ECO:0000313" key="1">
    <source>
        <dbReference type="EMBL" id="NNU45258.1"/>
    </source>
</evidence>
<gene>
    <name evidence="1" type="ORF">HK415_22065</name>
</gene>
<dbReference type="AlphaFoldDB" id="A0A849KAB7"/>
<reference evidence="1 2" key="1">
    <citation type="submission" date="2020-05" db="EMBL/GenBank/DDBJ databases">
        <authorList>
            <person name="Khan S.A."/>
            <person name="Jeon C.O."/>
            <person name="Chun B.H."/>
        </authorList>
    </citation>
    <scope>NUCLEOTIDE SEQUENCE [LARGE SCALE GENOMIC DNA]</scope>
    <source>
        <strain evidence="1 2">B156</strain>
    </source>
</reference>